<evidence type="ECO:0000256" key="11">
    <source>
        <dbReference type="ARBA" id="ARBA00049015"/>
    </source>
</evidence>
<dbReference type="InterPro" id="IPR032675">
    <property type="entry name" value="LRR_dom_sf"/>
</dbReference>
<comment type="similarity">
    <text evidence="1">Belongs to the ADP-ribosylglycohydrolase family.</text>
</comment>
<dbReference type="RefSeq" id="XP_001307962.1">
    <property type="nucleotide sequence ID" value="XM_001307961.1"/>
</dbReference>
<keyword evidence="3" id="KW-0378">Hydrolase</keyword>
<evidence type="ECO:0000256" key="9">
    <source>
        <dbReference type="ARBA" id="ARBA00043187"/>
    </source>
</evidence>
<evidence type="ECO:0000256" key="7">
    <source>
        <dbReference type="ARBA" id="ARBA00042722"/>
    </source>
</evidence>
<dbReference type="AlphaFoldDB" id="A2FJ71"/>
<keyword evidence="12" id="KW-0460">Magnesium</keyword>
<comment type="catalytic activity">
    <reaction evidence="11">
        <text>alpha-NAD(+) + H2O = ADP-D-ribose + nicotinamide + H(+)</text>
        <dbReference type="Rhea" id="RHEA:68792"/>
        <dbReference type="ChEBI" id="CHEBI:15377"/>
        <dbReference type="ChEBI" id="CHEBI:15378"/>
        <dbReference type="ChEBI" id="CHEBI:17154"/>
        <dbReference type="ChEBI" id="CHEBI:57967"/>
        <dbReference type="ChEBI" id="CHEBI:77017"/>
    </reaction>
</comment>
<dbReference type="SUPFAM" id="SSF101478">
    <property type="entry name" value="ADP-ribosylglycohydrolase"/>
    <property type="match status" value="1"/>
</dbReference>
<dbReference type="GO" id="GO:0046872">
    <property type="term" value="F:metal ion binding"/>
    <property type="evidence" value="ECO:0007669"/>
    <property type="project" value="UniProtKB-KW"/>
</dbReference>
<dbReference type="PANTHER" id="PTHR16222:SF24">
    <property type="entry name" value="ADP-RIBOSYLHYDROLASE ARH3"/>
    <property type="match status" value="1"/>
</dbReference>
<dbReference type="InParanoid" id="A2FJ71"/>
<feature type="binding site" evidence="12">
    <location>
        <position position="578"/>
    </location>
    <ligand>
        <name>Mg(2+)</name>
        <dbReference type="ChEBI" id="CHEBI:18420"/>
        <label>1</label>
    </ligand>
</feature>
<name>A2FJ71_TRIV3</name>
<protein>
    <recommendedName>
        <fullName evidence="4">ADP-ribosylhydrolase ARH3</fullName>
        <ecNumber evidence="2">3.2.1.143</ecNumber>
    </recommendedName>
    <alternativeName>
        <fullName evidence="5">ADP-ribose glycohydrolase ARH3</fullName>
    </alternativeName>
    <alternativeName>
        <fullName evidence="6">ADP-ribosylhydrolase 3</fullName>
    </alternativeName>
    <alternativeName>
        <fullName evidence="9">O-acetyl-ADP-ribose deacetylase ARH3</fullName>
    </alternativeName>
    <alternativeName>
        <fullName evidence="10">Poly(ADP-ribose) glycohydrolase ARH3</fullName>
    </alternativeName>
    <alternativeName>
        <fullName evidence="8">[Protein ADP-ribosylarginine] hydrolase-like protein 2</fullName>
    </alternativeName>
    <alternativeName>
        <fullName evidence="7">[Protein ADP-ribosylserine] hydrolase</fullName>
    </alternativeName>
</protein>
<comment type="cofactor">
    <cofactor evidence="12">
        <name>Mg(2+)</name>
        <dbReference type="ChEBI" id="CHEBI:18420"/>
    </cofactor>
    <text evidence="12">Binds 2 magnesium ions per subunit.</text>
</comment>
<dbReference type="InterPro" id="IPR036705">
    <property type="entry name" value="Ribosyl_crysJ1_sf"/>
</dbReference>
<dbReference type="VEuPathDB" id="TrichDB:TVAG_034610"/>
<dbReference type="Pfam" id="PF03747">
    <property type="entry name" value="ADP_ribosyl_GH"/>
    <property type="match status" value="1"/>
</dbReference>
<evidence type="ECO:0000256" key="6">
    <source>
        <dbReference type="ARBA" id="ARBA00042471"/>
    </source>
</evidence>
<evidence type="ECO:0000256" key="1">
    <source>
        <dbReference type="ARBA" id="ARBA00010702"/>
    </source>
</evidence>
<evidence type="ECO:0000256" key="10">
    <source>
        <dbReference type="ARBA" id="ARBA00043193"/>
    </source>
</evidence>
<evidence type="ECO:0000256" key="5">
    <source>
        <dbReference type="ARBA" id="ARBA00042398"/>
    </source>
</evidence>
<dbReference type="KEGG" id="tva:4752776"/>
<organism evidence="13 14">
    <name type="scientific">Trichomonas vaginalis (strain ATCC PRA-98 / G3)</name>
    <dbReference type="NCBI Taxonomy" id="412133"/>
    <lineage>
        <taxon>Eukaryota</taxon>
        <taxon>Metamonada</taxon>
        <taxon>Parabasalia</taxon>
        <taxon>Trichomonadida</taxon>
        <taxon>Trichomonadidae</taxon>
        <taxon>Trichomonas</taxon>
    </lineage>
</organism>
<dbReference type="Gene3D" id="3.80.10.10">
    <property type="entry name" value="Ribonuclease Inhibitor"/>
    <property type="match status" value="1"/>
</dbReference>
<dbReference type="GO" id="GO:0004649">
    <property type="term" value="F:poly(ADP-ribose) glycohydrolase activity"/>
    <property type="evidence" value="ECO:0007669"/>
    <property type="project" value="UniProtKB-EC"/>
</dbReference>
<dbReference type="OrthoDB" id="2021138at2759"/>
<dbReference type="Proteomes" id="UP000001542">
    <property type="component" value="Unassembled WGS sequence"/>
</dbReference>
<reference evidence="13" key="2">
    <citation type="journal article" date="2007" name="Science">
        <title>Draft genome sequence of the sexually transmitted pathogen Trichomonas vaginalis.</title>
        <authorList>
            <person name="Carlton J.M."/>
            <person name="Hirt R.P."/>
            <person name="Silva J.C."/>
            <person name="Delcher A.L."/>
            <person name="Schatz M."/>
            <person name="Zhao Q."/>
            <person name="Wortman J.R."/>
            <person name="Bidwell S.L."/>
            <person name="Alsmark U.C.M."/>
            <person name="Besteiro S."/>
            <person name="Sicheritz-Ponten T."/>
            <person name="Noel C.J."/>
            <person name="Dacks J.B."/>
            <person name="Foster P.G."/>
            <person name="Simillion C."/>
            <person name="Van de Peer Y."/>
            <person name="Miranda-Saavedra D."/>
            <person name="Barton G.J."/>
            <person name="Westrop G.D."/>
            <person name="Mueller S."/>
            <person name="Dessi D."/>
            <person name="Fiori P.L."/>
            <person name="Ren Q."/>
            <person name="Paulsen I."/>
            <person name="Zhang H."/>
            <person name="Bastida-Corcuera F.D."/>
            <person name="Simoes-Barbosa A."/>
            <person name="Brown M.T."/>
            <person name="Hayes R.D."/>
            <person name="Mukherjee M."/>
            <person name="Okumura C.Y."/>
            <person name="Schneider R."/>
            <person name="Smith A.J."/>
            <person name="Vanacova S."/>
            <person name="Villalvazo M."/>
            <person name="Haas B.J."/>
            <person name="Pertea M."/>
            <person name="Feldblyum T.V."/>
            <person name="Utterback T.R."/>
            <person name="Shu C.L."/>
            <person name="Osoegawa K."/>
            <person name="de Jong P.J."/>
            <person name="Hrdy I."/>
            <person name="Horvathova L."/>
            <person name="Zubacova Z."/>
            <person name="Dolezal P."/>
            <person name="Malik S.B."/>
            <person name="Logsdon J.M. Jr."/>
            <person name="Henze K."/>
            <person name="Gupta A."/>
            <person name="Wang C.C."/>
            <person name="Dunne R.L."/>
            <person name="Upcroft J.A."/>
            <person name="Upcroft P."/>
            <person name="White O."/>
            <person name="Salzberg S.L."/>
            <person name="Tang P."/>
            <person name="Chiu C.-H."/>
            <person name="Lee Y.-S."/>
            <person name="Embley T.M."/>
            <person name="Coombs G.H."/>
            <person name="Mottram J.C."/>
            <person name="Tachezy J."/>
            <person name="Fraser-Liggett C.M."/>
            <person name="Johnson P.J."/>
        </authorList>
    </citation>
    <scope>NUCLEOTIDE SEQUENCE [LARGE SCALE GENOMIC DNA]</scope>
    <source>
        <strain evidence="13">G3</strain>
    </source>
</reference>
<feature type="binding site" evidence="12">
    <location>
        <position position="358"/>
    </location>
    <ligand>
        <name>Mg(2+)</name>
        <dbReference type="ChEBI" id="CHEBI:18420"/>
        <label>1</label>
    </ligand>
</feature>
<dbReference type="EMBL" id="DS113826">
    <property type="protein sequence ID" value="EAX95032.1"/>
    <property type="molecule type" value="Genomic_DNA"/>
</dbReference>
<dbReference type="STRING" id="5722.A2FJ71"/>
<dbReference type="InterPro" id="IPR050792">
    <property type="entry name" value="ADP-ribosylglycohydrolase"/>
</dbReference>
<accession>A2FJ71</accession>
<proteinExistence type="inferred from homology"/>
<dbReference type="SMR" id="A2FJ71"/>
<dbReference type="EC" id="3.2.1.143" evidence="2"/>
<dbReference type="PANTHER" id="PTHR16222">
    <property type="entry name" value="ADP-RIBOSYLGLYCOHYDROLASE"/>
    <property type="match status" value="1"/>
</dbReference>
<dbReference type="VEuPathDB" id="TrichDB:TVAGG3_0440700"/>
<evidence type="ECO:0000256" key="3">
    <source>
        <dbReference type="ARBA" id="ARBA00022801"/>
    </source>
</evidence>
<gene>
    <name evidence="13" type="ORF">TVAG_034610</name>
</gene>
<evidence type="ECO:0000256" key="4">
    <source>
        <dbReference type="ARBA" id="ARBA00041057"/>
    </source>
</evidence>
<evidence type="ECO:0000256" key="8">
    <source>
        <dbReference type="ARBA" id="ARBA00042850"/>
    </source>
</evidence>
<dbReference type="Gene3D" id="1.10.4080.10">
    <property type="entry name" value="ADP-ribosylation/Crystallin J1"/>
    <property type="match status" value="1"/>
</dbReference>
<keyword evidence="12" id="KW-0479">Metal-binding</keyword>
<reference evidence="13" key="1">
    <citation type="submission" date="2006-10" db="EMBL/GenBank/DDBJ databases">
        <authorList>
            <person name="Amadeo P."/>
            <person name="Zhao Q."/>
            <person name="Wortman J."/>
            <person name="Fraser-Liggett C."/>
            <person name="Carlton J."/>
        </authorList>
    </citation>
    <scope>NUCLEOTIDE SEQUENCE</scope>
    <source>
        <strain evidence="13">G3</strain>
    </source>
</reference>
<dbReference type="InterPro" id="IPR005502">
    <property type="entry name" value="Ribosyl_crysJ1"/>
</dbReference>
<evidence type="ECO:0000313" key="13">
    <source>
        <dbReference type="EMBL" id="EAX95032.1"/>
    </source>
</evidence>
<evidence type="ECO:0000256" key="12">
    <source>
        <dbReference type="PIRSR" id="PIRSR605502-1"/>
    </source>
</evidence>
<dbReference type="SUPFAM" id="SSF52058">
    <property type="entry name" value="L domain-like"/>
    <property type="match status" value="1"/>
</dbReference>
<keyword evidence="14" id="KW-1185">Reference proteome</keyword>
<sequence>MNDYGKFARILLNSDKRFSFLTSSSEKDRSFAFVNQVPKFSTLSDSTIIDLIANPIANVIIKDYPNLERIRISKCPNLMKITLSNCPKLRVLDCIGNPSVKTLQIKGCDGIEAFDVSFCDYLTTIDSKEFLNLKYLSISHTKVREIPVVPRLEFIDISSSDFKDIESLTNSIQLQALVANNMKLASFNFSKFTFLPSFKLLETDIKEVTFTSFDKDSSLSLIWVPNCTKVTGIPDYKFKSVNLPGNQLEGDKFTEKHISGTWHTSHRLLFGPWPPIPNDILPQELPKSCFGVIDNISRSSSYISGCIFGLAIGDWLSWNFERYDKLYLNFILEESVNPTWSHIRMTRRNGTSPCGTFSEQTALALLFIRSICETEGELDIKNLAKHIKRWSLEGISEYKEGRGISTSPSFNSVISNNNFYEDPISCSKDYWEKTGRTAGGNVCVSKTAPCGCFFFWDDERVVKQASDFCRITSYDPRCAFSSSLVSLFIARIIRYKIGLSYEFSIDQTIEDCYKFFPELTAPQIHELRRFTNARDLSDLNLESYQQTAMLSLGICIIALRKNMTYKEGIEFTIRIGGDTNGNCSVVSACLGAMWGIDSIPDELFENMFYGGMLFREIEKLLSLMGIRQR</sequence>
<dbReference type="eggNOG" id="ENOG502QV13">
    <property type="taxonomic scope" value="Eukaryota"/>
</dbReference>
<evidence type="ECO:0000256" key="2">
    <source>
        <dbReference type="ARBA" id="ARBA00012255"/>
    </source>
</evidence>
<evidence type="ECO:0000313" key="14">
    <source>
        <dbReference type="Proteomes" id="UP000001542"/>
    </source>
</evidence>